<evidence type="ECO:0000256" key="1">
    <source>
        <dbReference type="ARBA" id="ARBA00004651"/>
    </source>
</evidence>
<evidence type="ECO:0000256" key="4">
    <source>
        <dbReference type="ARBA" id="ARBA00022692"/>
    </source>
</evidence>
<dbReference type="InterPro" id="IPR032808">
    <property type="entry name" value="DoxX"/>
</dbReference>
<keyword evidence="6 7" id="KW-0472">Membrane</keyword>
<dbReference type="STRING" id="106634.TVD_08020"/>
<keyword evidence="5 7" id="KW-1133">Transmembrane helix</keyword>
<sequence length="206" mass="23315">MAATGTLAVRLQGWLDWTRGADFLAPLLLRLYLAPVFWMAGTNKLDGILPKENVVMWYGNADWGLGMPFPYLMVMLSAYAEVLGALALLLGLATRWFSIPLMITMVVAAVTVHLEHGWQRISDPMMCLFNCSGIEEAQMRLDRAKSILQEHGNYNWLTETGNFAIVNNGIEMAATFFVMLLVLFFWGAGRYVSIDYYIRRRMMSRG</sequence>
<reference evidence="8 9" key="1">
    <citation type="submission" date="2015-04" db="EMBL/GenBank/DDBJ databases">
        <title>Complete Sequence for the Genome of the Thioalkalivibrio versutus D301.</title>
        <authorList>
            <person name="Mu T."/>
            <person name="Zhou J."/>
            <person name="Xu X."/>
        </authorList>
    </citation>
    <scope>NUCLEOTIDE SEQUENCE [LARGE SCALE GENOMIC DNA]</scope>
    <source>
        <strain evidence="8 9">D301</strain>
    </source>
</reference>
<dbReference type="InterPro" id="IPR051907">
    <property type="entry name" value="DoxX-like_oxidoreductase"/>
</dbReference>
<dbReference type="RefSeq" id="WP_047251298.1">
    <property type="nucleotide sequence ID" value="NZ_CP011367.1"/>
</dbReference>
<accession>A0A0G3G4K6</accession>
<evidence type="ECO:0000313" key="8">
    <source>
        <dbReference type="EMBL" id="AKJ95309.1"/>
    </source>
</evidence>
<name>A0A0G3G4K6_9GAMM</name>
<dbReference type="AlphaFoldDB" id="A0A0G3G4K6"/>
<dbReference type="EMBL" id="CP011367">
    <property type="protein sequence ID" value="AKJ95309.1"/>
    <property type="molecule type" value="Genomic_DNA"/>
</dbReference>
<feature type="transmembrane region" description="Helical" evidence="7">
    <location>
        <begin position="69"/>
        <end position="89"/>
    </location>
</feature>
<evidence type="ECO:0000256" key="5">
    <source>
        <dbReference type="ARBA" id="ARBA00022989"/>
    </source>
</evidence>
<comment type="similarity">
    <text evidence="2">Belongs to the DoxX family.</text>
</comment>
<evidence type="ECO:0000256" key="3">
    <source>
        <dbReference type="ARBA" id="ARBA00022475"/>
    </source>
</evidence>
<feature type="transmembrane region" description="Helical" evidence="7">
    <location>
        <begin position="96"/>
        <end position="114"/>
    </location>
</feature>
<evidence type="ECO:0000313" key="9">
    <source>
        <dbReference type="Proteomes" id="UP000064201"/>
    </source>
</evidence>
<feature type="transmembrane region" description="Helical" evidence="7">
    <location>
        <begin position="21"/>
        <end position="40"/>
    </location>
</feature>
<dbReference type="KEGG" id="tvr:TVD_08020"/>
<dbReference type="OrthoDB" id="346004at2"/>
<keyword evidence="4 7" id="KW-0812">Transmembrane</keyword>
<dbReference type="Proteomes" id="UP000064201">
    <property type="component" value="Chromosome"/>
</dbReference>
<gene>
    <name evidence="8" type="ORF">TVD_08020</name>
</gene>
<evidence type="ECO:0000256" key="7">
    <source>
        <dbReference type="SAM" id="Phobius"/>
    </source>
</evidence>
<dbReference type="PANTHER" id="PTHR33452">
    <property type="entry name" value="OXIDOREDUCTASE CATD-RELATED"/>
    <property type="match status" value="1"/>
</dbReference>
<dbReference type="PANTHER" id="PTHR33452:SF19">
    <property type="entry name" value="DOXX FAMILY PROTEIN"/>
    <property type="match status" value="1"/>
</dbReference>
<proteinExistence type="inferred from homology"/>
<dbReference type="PATRIC" id="fig|106634.4.peg.1635"/>
<feature type="transmembrane region" description="Helical" evidence="7">
    <location>
        <begin position="176"/>
        <end position="198"/>
    </location>
</feature>
<evidence type="ECO:0000256" key="6">
    <source>
        <dbReference type="ARBA" id="ARBA00023136"/>
    </source>
</evidence>
<keyword evidence="9" id="KW-1185">Reference proteome</keyword>
<keyword evidence="3" id="KW-1003">Cell membrane</keyword>
<evidence type="ECO:0000256" key="2">
    <source>
        <dbReference type="ARBA" id="ARBA00006679"/>
    </source>
</evidence>
<protein>
    <submittedName>
        <fullName evidence="8">Membrane protein</fullName>
    </submittedName>
</protein>
<dbReference type="Pfam" id="PF07681">
    <property type="entry name" value="DoxX"/>
    <property type="match status" value="1"/>
</dbReference>
<comment type="subcellular location">
    <subcellularLocation>
        <location evidence="1">Cell membrane</location>
        <topology evidence="1">Multi-pass membrane protein</topology>
    </subcellularLocation>
</comment>
<organism evidence="8 9">
    <name type="scientific">Thioalkalivibrio versutus</name>
    <dbReference type="NCBI Taxonomy" id="106634"/>
    <lineage>
        <taxon>Bacteria</taxon>
        <taxon>Pseudomonadati</taxon>
        <taxon>Pseudomonadota</taxon>
        <taxon>Gammaproteobacteria</taxon>
        <taxon>Chromatiales</taxon>
        <taxon>Ectothiorhodospiraceae</taxon>
        <taxon>Thioalkalivibrio</taxon>
    </lineage>
</organism>
<dbReference type="GO" id="GO:0005886">
    <property type="term" value="C:plasma membrane"/>
    <property type="evidence" value="ECO:0007669"/>
    <property type="project" value="UniProtKB-SubCell"/>
</dbReference>